<proteinExistence type="predicted"/>
<feature type="transmembrane region" description="Helical" evidence="1">
    <location>
        <begin position="475"/>
        <end position="495"/>
    </location>
</feature>
<dbReference type="Gene3D" id="3.90.550.10">
    <property type="entry name" value="Spore Coat Polysaccharide Biosynthesis Protein SpsA, Chain A"/>
    <property type="match status" value="1"/>
</dbReference>
<sequence>MTNKGVDFNGIYFYQWFVPVVTWSSIFGAALGPIYAPLYWLSLVRSFAVLYCAVGISQCLHLFRAFDALNSEIFRSVSPTRPVPELDLEAIHGCRADNLLETHFSTEISLYHLIVLPNYNESVELLETTLKCLAEHPRAKTRYVVVLAMEAAEEQYEGKAKLLVAKFGSSFHLIFYTVHLKGPDELGVAANTNSAVRQAAAHLADTGYGTDEVIVTKIDADAEVPSLYLDALEREFRHAKDPFGMVFAPPVLFERNSDKVPRITRVMDFVWSALAWQQLHSDVGLPLSNFSISLQLLQEIEFLDTNAVSIAEDAHLFLKAFFKTRGRARLRGIFVPLNMACVKSREGAWWSDVRARFVQAERHFRGVNEMAYALKQTARCGLLGWRHARLLARVAEATLLPGLVPTYFVVSSVASAGAWLSLGGGSAELWAALASTAVLANALPPIMALLWLAFHRIRSLSRRELFGLPPEGLNCLGFTCDLLWMAVASLGFMYIPHVAAATRAVLPRQSLEYVRSPKPSKYLRQK</sequence>
<keyword evidence="1" id="KW-0812">Transmembrane</keyword>
<protein>
    <recommendedName>
        <fullName evidence="2">Glycosyltransferase 2-like domain-containing protein</fullName>
    </recommendedName>
</protein>
<organism evidence="3">
    <name type="scientific">Tetraselmis sp. GSL018</name>
    <dbReference type="NCBI Taxonomy" id="582737"/>
    <lineage>
        <taxon>Eukaryota</taxon>
        <taxon>Viridiplantae</taxon>
        <taxon>Chlorophyta</taxon>
        <taxon>core chlorophytes</taxon>
        <taxon>Chlorodendrophyceae</taxon>
        <taxon>Chlorodendrales</taxon>
        <taxon>Chlorodendraceae</taxon>
        <taxon>Tetraselmis</taxon>
    </lineage>
</organism>
<accession>A0A061SH54</accession>
<feature type="transmembrane region" description="Helical" evidence="1">
    <location>
        <begin position="399"/>
        <end position="420"/>
    </location>
</feature>
<evidence type="ECO:0000256" key="1">
    <source>
        <dbReference type="SAM" id="Phobius"/>
    </source>
</evidence>
<keyword evidence="1" id="KW-0472">Membrane</keyword>
<dbReference type="InterPro" id="IPR029044">
    <property type="entry name" value="Nucleotide-diphossugar_trans"/>
</dbReference>
<name>A0A061SH54_9CHLO</name>
<evidence type="ECO:0000259" key="2">
    <source>
        <dbReference type="Pfam" id="PF13632"/>
    </source>
</evidence>
<gene>
    <name evidence="3" type="ORF">TSPGSL018_854</name>
</gene>
<feature type="transmembrane region" description="Helical" evidence="1">
    <location>
        <begin position="432"/>
        <end position="454"/>
    </location>
</feature>
<keyword evidence="1" id="KW-1133">Transmembrane helix</keyword>
<evidence type="ECO:0000313" key="3">
    <source>
        <dbReference type="EMBL" id="JAC84492.1"/>
    </source>
</evidence>
<feature type="domain" description="Glycosyltransferase 2-like" evidence="2">
    <location>
        <begin position="214"/>
        <end position="430"/>
    </location>
</feature>
<dbReference type="AlphaFoldDB" id="A0A061SH54"/>
<feature type="transmembrane region" description="Helical" evidence="1">
    <location>
        <begin position="48"/>
        <end position="66"/>
    </location>
</feature>
<reference evidence="3" key="1">
    <citation type="submission" date="2014-05" db="EMBL/GenBank/DDBJ databases">
        <title>The transcriptome of the halophilic microalga Tetraselmis sp. GSL018 isolated from the Great Salt Lake, Utah.</title>
        <authorList>
            <person name="Jinkerson R.E."/>
            <person name="D'Adamo S."/>
            <person name="Posewitz M.C."/>
        </authorList>
    </citation>
    <scope>NUCLEOTIDE SEQUENCE</scope>
    <source>
        <strain evidence="3">GSL018</strain>
    </source>
</reference>
<dbReference type="SUPFAM" id="SSF53448">
    <property type="entry name" value="Nucleotide-diphospho-sugar transferases"/>
    <property type="match status" value="1"/>
</dbReference>
<dbReference type="InterPro" id="IPR001173">
    <property type="entry name" value="Glyco_trans_2-like"/>
</dbReference>
<dbReference type="Pfam" id="PF13632">
    <property type="entry name" value="Glyco_trans_2_3"/>
    <property type="match status" value="1"/>
</dbReference>
<dbReference type="PANTHER" id="PTHR36851">
    <property type="entry name" value="UNNAMED PRODUCT"/>
    <property type="match status" value="1"/>
</dbReference>
<dbReference type="PANTHER" id="PTHR36851:SF1">
    <property type="entry name" value="GLYCO_TRANS_2-LIKE DOMAIN-CONTAINING PROTEIN"/>
    <property type="match status" value="1"/>
</dbReference>
<dbReference type="EMBL" id="GBEZ01000392">
    <property type="protein sequence ID" value="JAC84492.1"/>
    <property type="molecule type" value="Transcribed_RNA"/>
</dbReference>
<feature type="transmembrane region" description="Helical" evidence="1">
    <location>
        <begin position="12"/>
        <end position="36"/>
    </location>
</feature>